<accession>A0A9W7X312</accession>
<protein>
    <submittedName>
        <fullName evidence="2">Uncharacterized protein</fullName>
    </submittedName>
</protein>
<reference evidence="2" key="1">
    <citation type="submission" date="2021-02" db="EMBL/GenBank/DDBJ databases">
        <title>Comparative genomics reveals that relaxation of natural selection precedes convergent phenotypic evolution of cavefish.</title>
        <authorList>
            <person name="Peng Z."/>
        </authorList>
    </citation>
    <scope>NUCLEOTIDE SEQUENCE</scope>
    <source>
        <tissue evidence="2">Muscle</tissue>
    </source>
</reference>
<gene>
    <name evidence="2" type="ORF">IRJ41_014481</name>
</gene>
<evidence type="ECO:0000256" key="1">
    <source>
        <dbReference type="SAM" id="SignalP"/>
    </source>
</evidence>
<evidence type="ECO:0000313" key="2">
    <source>
        <dbReference type="EMBL" id="KAI7813202.1"/>
    </source>
</evidence>
<keyword evidence="3" id="KW-1185">Reference proteome</keyword>
<proteinExistence type="predicted"/>
<evidence type="ECO:0000313" key="3">
    <source>
        <dbReference type="Proteomes" id="UP001059041"/>
    </source>
</evidence>
<comment type="caution">
    <text evidence="2">The sequence shown here is derived from an EMBL/GenBank/DDBJ whole genome shotgun (WGS) entry which is preliminary data.</text>
</comment>
<dbReference type="EMBL" id="JAFHDT010000002">
    <property type="protein sequence ID" value="KAI7813202.1"/>
    <property type="molecule type" value="Genomic_DNA"/>
</dbReference>
<sequence length="212" mass="24642">MTLSFLVLGLLSLWVLIMLLAVPCRPTHCNVTKRILFTKCTMENLRCVYLNTNAENIKCWPHPIPELDLKTPVSTEDKIQKGVCGLRFIQDALGLIYAHQRDIHSINNDIFHKINTMEQELFRSEKCVEGGLKEQCRNETKPDFNHDDMYSRLQWGRTIIESSIGFMEQLEDLVKHGQKLNFTLGSLLKHPPCRCKCIMKHKYDQLCSQDRH</sequence>
<organism evidence="2 3">
    <name type="scientific">Triplophysa rosa</name>
    <name type="common">Cave loach</name>
    <dbReference type="NCBI Taxonomy" id="992332"/>
    <lineage>
        <taxon>Eukaryota</taxon>
        <taxon>Metazoa</taxon>
        <taxon>Chordata</taxon>
        <taxon>Craniata</taxon>
        <taxon>Vertebrata</taxon>
        <taxon>Euteleostomi</taxon>
        <taxon>Actinopterygii</taxon>
        <taxon>Neopterygii</taxon>
        <taxon>Teleostei</taxon>
        <taxon>Ostariophysi</taxon>
        <taxon>Cypriniformes</taxon>
        <taxon>Nemacheilidae</taxon>
        <taxon>Triplophysa</taxon>
    </lineage>
</organism>
<dbReference type="Proteomes" id="UP001059041">
    <property type="component" value="Linkage Group LG2"/>
</dbReference>
<feature type="signal peptide" evidence="1">
    <location>
        <begin position="1"/>
        <end position="29"/>
    </location>
</feature>
<dbReference type="AlphaFoldDB" id="A0A9W7X312"/>
<feature type="chain" id="PRO_5040822472" evidence="1">
    <location>
        <begin position="30"/>
        <end position="212"/>
    </location>
</feature>
<name>A0A9W7X312_TRIRA</name>
<keyword evidence="1" id="KW-0732">Signal</keyword>